<organism evidence="3 4">
    <name type="scientific">Halovenus rubra</name>
    <dbReference type="NCBI Taxonomy" id="869890"/>
    <lineage>
        <taxon>Archaea</taxon>
        <taxon>Methanobacteriati</taxon>
        <taxon>Methanobacteriota</taxon>
        <taxon>Stenosarchaea group</taxon>
        <taxon>Halobacteria</taxon>
        <taxon>Halobacteriales</taxon>
        <taxon>Haloarculaceae</taxon>
        <taxon>Halovenus</taxon>
    </lineage>
</organism>
<gene>
    <name evidence="3" type="ORF">ACFQJ7_13010</name>
</gene>
<dbReference type="InterPro" id="IPR016181">
    <property type="entry name" value="Acyl_CoA_acyltransferase"/>
</dbReference>
<comment type="caution">
    <text evidence="3">The sequence shown here is derived from an EMBL/GenBank/DDBJ whole genome shotgun (WGS) entry which is preliminary data.</text>
</comment>
<name>A0ABD5X742_9EURY</name>
<dbReference type="SUPFAM" id="SSF55729">
    <property type="entry name" value="Acyl-CoA N-acyltransferases (Nat)"/>
    <property type="match status" value="1"/>
</dbReference>
<evidence type="ECO:0000313" key="4">
    <source>
        <dbReference type="Proteomes" id="UP001596414"/>
    </source>
</evidence>
<dbReference type="PROSITE" id="PS51186">
    <property type="entry name" value="GNAT"/>
    <property type="match status" value="1"/>
</dbReference>
<dbReference type="AlphaFoldDB" id="A0ABD5X742"/>
<evidence type="ECO:0000256" key="1">
    <source>
        <dbReference type="SAM" id="MobiDB-lite"/>
    </source>
</evidence>
<dbReference type="Gene3D" id="3.40.630.30">
    <property type="match status" value="1"/>
</dbReference>
<proteinExistence type="predicted"/>
<dbReference type="EMBL" id="JBHSZQ010000047">
    <property type="protein sequence ID" value="MFC7126931.1"/>
    <property type="molecule type" value="Genomic_DNA"/>
</dbReference>
<evidence type="ECO:0000259" key="2">
    <source>
        <dbReference type="PROSITE" id="PS51186"/>
    </source>
</evidence>
<dbReference type="Proteomes" id="UP001596414">
    <property type="component" value="Unassembled WGS sequence"/>
</dbReference>
<dbReference type="CDD" id="cd04301">
    <property type="entry name" value="NAT_SF"/>
    <property type="match status" value="1"/>
</dbReference>
<dbReference type="InterPro" id="IPR000182">
    <property type="entry name" value="GNAT_dom"/>
</dbReference>
<dbReference type="EC" id="2.3.-.-" evidence="3"/>
<keyword evidence="3" id="KW-0808">Transferase</keyword>
<sequence>MEYTILGYPPDGPTLKLDYREFAYAGKFVMSNTGKSVVTEDDKILGAIAFNADYNTATTGHLRYVTVRDSHKGQGIGTQLLRFTAAVLETDRFETILIAVNNPLAYRACYKAGFQFTGEETGIAELVLRYDPCGDRDKRTYQDGLAVFESRDIPPDQQSVLDRTDLPSIGDVPASETSET</sequence>
<feature type="domain" description="N-acetyltransferase" evidence="2">
    <location>
        <begin position="1"/>
        <end position="154"/>
    </location>
</feature>
<evidence type="ECO:0000313" key="3">
    <source>
        <dbReference type="EMBL" id="MFC7126931.1"/>
    </source>
</evidence>
<keyword evidence="3" id="KW-0012">Acyltransferase</keyword>
<dbReference type="GO" id="GO:0016746">
    <property type="term" value="F:acyltransferase activity"/>
    <property type="evidence" value="ECO:0007669"/>
    <property type="project" value="UniProtKB-KW"/>
</dbReference>
<dbReference type="Pfam" id="PF00583">
    <property type="entry name" value="Acetyltransf_1"/>
    <property type="match status" value="1"/>
</dbReference>
<protein>
    <submittedName>
        <fullName evidence="3">GNAT family N-acetyltransferase</fullName>
        <ecNumber evidence="3">2.3.-.-</ecNumber>
    </submittedName>
</protein>
<dbReference type="RefSeq" id="WP_267637224.1">
    <property type="nucleotide sequence ID" value="NZ_JAODIY010000009.1"/>
</dbReference>
<reference evidence="3 4" key="1">
    <citation type="journal article" date="2014" name="Int. J. Syst. Evol. Microbiol.">
        <title>Complete genome sequence of Corynebacterium casei LMG S-19264T (=DSM 44701T), isolated from a smear-ripened cheese.</title>
        <authorList>
            <consortium name="US DOE Joint Genome Institute (JGI-PGF)"/>
            <person name="Walter F."/>
            <person name="Albersmeier A."/>
            <person name="Kalinowski J."/>
            <person name="Ruckert C."/>
        </authorList>
    </citation>
    <scope>NUCLEOTIDE SEQUENCE [LARGE SCALE GENOMIC DNA]</scope>
    <source>
        <strain evidence="3 4">CGMCC 4.7215</strain>
    </source>
</reference>
<accession>A0ABD5X742</accession>
<feature type="region of interest" description="Disordered" evidence="1">
    <location>
        <begin position="152"/>
        <end position="180"/>
    </location>
</feature>